<organism evidence="10">
    <name type="scientific">Auxenochlorella protothecoides</name>
    <name type="common">Green microalga</name>
    <name type="synonym">Chlorella protothecoides</name>
    <dbReference type="NCBI Taxonomy" id="3075"/>
    <lineage>
        <taxon>Eukaryota</taxon>
        <taxon>Viridiplantae</taxon>
        <taxon>Chlorophyta</taxon>
        <taxon>core chlorophytes</taxon>
        <taxon>Trebouxiophyceae</taxon>
        <taxon>Chlorellales</taxon>
        <taxon>Chlorellaceae</taxon>
        <taxon>Auxenochlorella</taxon>
    </lineage>
</organism>
<comment type="catalytic activity">
    <reaction evidence="7 9">
        <text>oxaloacetate + H(+) = pyruvate + CO2</text>
        <dbReference type="Rhea" id="RHEA:15641"/>
        <dbReference type="ChEBI" id="CHEBI:15361"/>
        <dbReference type="ChEBI" id="CHEBI:15378"/>
        <dbReference type="ChEBI" id="CHEBI:16452"/>
        <dbReference type="ChEBI" id="CHEBI:16526"/>
        <dbReference type="EC" id="4.1.1.112"/>
    </reaction>
</comment>
<evidence type="ECO:0000256" key="9">
    <source>
        <dbReference type="RuleBase" id="RU004338"/>
    </source>
</evidence>
<evidence type="ECO:0000256" key="1">
    <source>
        <dbReference type="ARBA" id="ARBA00001342"/>
    </source>
</evidence>
<dbReference type="CDD" id="cd16841">
    <property type="entry name" value="RraA_family"/>
    <property type="match status" value="1"/>
</dbReference>
<keyword evidence="5 9" id="KW-0456">Lyase</keyword>
<gene>
    <name evidence="10" type="ORF">g.2969</name>
</gene>
<dbReference type="InterPro" id="IPR036704">
    <property type="entry name" value="RraA/RraA-like_sf"/>
</dbReference>
<dbReference type="EC" id="4.1.1.112" evidence="9"/>
<comment type="subunit">
    <text evidence="3 9">Homotrimer.</text>
</comment>
<evidence type="ECO:0000256" key="4">
    <source>
        <dbReference type="ARBA" id="ARBA00022723"/>
    </source>
</evidence>
<reference evidence="10" key="1">
    <citation type="submission" date="2015-08" db="EMBL/GenBank/DDBJ databases">
        <authorList>
            <person name="Babu N.S."/>
            <person name="Beckwith C.J."/>
            <person name="Beseler K.G."/>
            <person name="Brison A."/>
            <person name="Carone J.V."/>
            <person name="Caskin T.P."/>
            <person name="Diamond M."/>
            <person name="Durham M.E."/>
            <person name="Foxe J.M."/>
            <person name="Go M."/>
            <person name="Henderson B.A."/>
            <person name="Jones I.B."/>
            <person name="McGettigan J.A."/>
            <person name="Micheletti S.J."/>
            <person name="Nasrallah M.E."/>
            <person name="Ortiz D."/>
            <person name="Piller C.R."/>
            <person name="Privatt S.R."/>
            <person name="Schneider S.L."/>
            <person name="Sharp S."/>
            <person name="Smith T.C."/>
            <person name="Stanton J.D."/>
            <person name="Ullery H.E."/>
            <person name="Wilson R.J."/>
            <person name="Serrano M.G."/>
            <person name="Buck G."/>
            <person name="Lee V."/>
            <person name="Wang Y."/>
            <person name="Carvalho R."/>
            <person name="Voegtly L."/>
            <person name="Shi R."/>
            <person name="Duckworth R."/>
            <person name="Johnson A."/>
            <person name="Loviza R."/>
            <person name="Walstead R."/>
            <person name="Shah Z."/>
            <person name="Kiflezghi M."/>
            <person name="Wade K."/>
            <person name="Ball S.L."/>
            <person name="Bradley K.W."/>
            <person name="Asai D.J."/>
            <person name="Bowman C.A."/>
            <person name="Russell D.A."/>
            <person name="Pope W.H."/>
            <person name="Jacobs-Sera D."/>
            <person name="Hendrix R.W."/>
            <person name="Hatfull G.F."/>
        </authorList>
    </citation>
    <scope>NUCLEOTIDE SEQUENCE</scope>
</reference>
<accession>A0A1D1ZQZ8</accession>
<dbReference type="NCBIfam" id="TIGR01935">
    <property type="entry name" value="NOT-MenG"/>
    <property type="match status" value="1"/>
</dbReference>
<dbReference type="GO" id="GO:0047443">
    <property type="term" value="F:4-hydroxy-4-methyl-2-oxoglutarate aldolase activity"/>
    <property type="evidence" value="ECO:0007669"/>
    <property type="project" value="UniProtKB-EC"/>
</dbReference>
<feature type="binding site" evidence="8">
    <location>
        <position position="146"/>
    </location>
    <ligand>
        <name>Mg(2+)</name>
        <dbReference type="ChEBI" id="CHEBI:18420"/>
    </ligand>
</feature>
<dbReference type="PANTHER" id="PTHR33254">
    <property type="entry name" value="4-HYDROXY-4-METHYL-2-OXOGLUTARATE ALDOLASE 3-RELATED"/>
    <property type="match status" value="1"/>
</dbReference>
<keyword evidence="8" id="KW-0460">Magnesium</keyword>
<evidence type="ECO:0000256" key="6">
    <source>
        <dbReference type="ARBA" id="ARBA00025046"/>
    </source>
</evidence>
<comment type="function">
    <text evidence="6 9">Catalyzes the aldol cleavage of 4-hydroxy-4-methyl-2-oxoglutarate (HMG) into 2 molecules of pyruvate. Also contains a secondary oxaloacetate (OAA) decarboxylase activity due to the common pyruvate enolate transition state formed following C-C bond cleavage in the retro-aldol and decarboxylation reactions.</text>
</comment>
<comment type="catalytic activity">
    <reaction evidence="1 9">
        <text>4-hydroxy-4-methyl-2-oxoglutarate = 2 pyruvate</text>
        <dbReference type="Rhea" id="RHEA:22748"/>
        <dbReference type="ChEBI" id="CHEBI:15361"/>
        <dbReference type="ChEBI" id="CHEBI:58276"/>
        <dbReference type="EC" id="4.1.3.17"/>
    </reaction>
</comment>
<feature type="non-terminal residue" evidence="10">
    <location>
        <position position="1"/>
    </location>
</feature>
<sequence length="212" mass="22597">ESACTAYLGNMLRVVRLRCPAVRGVRAMATNPYPPPPPGRGATADLCDIHIKEPVDTIVEGSGVQIMQSIFRDYGKRTRFSGQVSTVKCHESNPRVRAALEEEGQGRVLVVDAGGSQRCAVLGDNLAAMGARNGWAGVVVNGCIRDSEDIAGMEIGVKALNTHPLKSSKRDPGLRDVPVVVAGTLVTPGDWLYADRDGILVAPYELSMDGDK</sequence>
<keyword evidence="4 8" id="KW-0479">Metal-binding</keyword>
<comment type="cofactor">
    <cofactor evidence="8">
        <name>Mg(2+)</name>
        <dbReference type="ChEBI" id="CHEBI:18420"/>
    </cofactor>
</comment>
<evidence type="ECO:0000256" key="3">
    <source>
        <dbReference type="ARBA" id="ARBA00011233"/>
    </source>
</evidence>
<dbReference type="EMBL" id="GDKF01009351">
    <property type="protein sequence ID" value="JAT69271.1"/>
    <property type="molecule type" value="Transcribed_RNA"/>
</dbReference>
<dbReference type="Pfam" id="PF03737">
    <property type="entry name" value="RraA-like"/>
    <property type="match status" value="1"/>
</dbReference>
<dbReference type="NCBIfam" id="NF006875">
    <property type="entry name" value="PRK09372.1"/>
    <property type="match status" value="1"/>
</dbReference>
<evidence type="ECO:0000256" key="7">
    <source>
        <dbReference type="ARBA" id="ARBA00047973"/>
    </source>
</evidence>
<dbReference type="GO" id="GO:0046872">
    <property type="term" value="F:metal ion binding"/>
    <property type="evidence" value="ECO:0007669"/>
    <property type="project" value="UniProtKB-KW"/>
</dbReference>
<evidence type="ECO:0000256" key="8">
    <source>
        <dbReference type="PIRSR" id="PIRSR605493-1"/>
    </source>
</evidence>
<dbReference type="GO" id="GO:0051252">
    <property type="term" value="P:regulation of RNA metabolic process"/>
    <property type="evidence" value="ECO:0007669"/>
    <property type="project" value="InterPro"/>
</dbReference>
<feature type="binding site" evidence="8">
    <location>
        <begin position="123"/>
        <end position="126"/>
    </location>
    <ligand>
        <name>substrate</name>
    </ligand>
</feature>
<evidence type="ECO:0000313" key="10">
    <source>
        <dbReference type="EMBL" id="JAT69271.1"/>
    </source>
</evidence>
<comment type="similarity">
    <text evidence="2 9">Belongs to the class II aldolase/RraA-like family.</text>
</comment>
<dbReference type="GO" id="GO:0008948">
    <property type="term" value="F:oxaloacetate decarboxylase activity"/>
    <property type="evidence" value="ECO:0007669"/>
    <property type="project" value="UniProtKB-EC"/>
</dbReference>
<dbReference type="InterPro" id="IPR010203">
    <property type="entry name" value="RraA"/>
</dbReference>
<dbReference type="Gene3D" id="3.50.30.40">
    <property type="entry name" value="Ribonuclease E inhibitor RraA/RraA-like"/>
    <property type="match status" value="1"/>
</dbReference>
<evidence type="ECO:0000256" key="5">
    <source>
        <dbReference type="ARBA" id="ARBA00023239"/>
    </source>
</evidence>
<proteinExistence type="inferred from homology"/>
<dbReference type="PANTHER" id="PTHR33254:SF4">
    <property type="entry name" value="4-HYDROXY-4-METHYL-2-OXOGLUTARATE ALDOLASE 3-RELATED"/>
    <property type="match status" value="1"/>
</dbReference>
<evidence type="ECO:0000256" key="2">
    <source>
        <dbReference type="ARBA" id="ARBA00008621"/>
    </source>
</evidence>
<name>A0A1D1ZQZ8_AUXPR</name>
<protein>
    <recommendedName>
        <fullName evidence="9">4-hydroxy-4-methyl-2-oxoglutarate aldolase</fullName>
        <shortName evidence="9">HMG aldolase</shortName>
        <ecNumber evidence="9">4.1.1.112</ecNumber>
        <ecNumber evidence="9">4.1.3.17</ecNumber>
    </recommendedName>
    <alternativeName>
        <fullName evidence="9">Oxaloacetate decarboxylase</fullName>
    </alternativeName>
</protein>
<dbReference type="SUPFAM" id="SSF89562">
    <property type="entry name" value="RraA-like"/>
    <property type="match status" value="1"/>
</dbReference>
<feature type="binding site" evidence="8">
    <location>
        <position position="145"/>
    </location>
    <ligand>
        <name>substrate</name>
    </ligand>
</feature>
<dbReference type="AlphaFoldDB" id="A0A1D1ZQZ8"/>
<dbReference type="InterPro" id="IPR005493">
    <property type="entry name" value="RraA/RraA-like"/>
</dbReference>
<dbReference type="EC" id="4.1.3.17" evidence="9"/>
<dbReference type="GO" id="GO:0008428">
    <property type="term" value="F:ribonuclease inhibitor activity"/>
    <property type="evidence" value="ECO:0007669"/>
    <property type="project" value="InterPro"/>
</dbReference>
<comment type="cofactor">
    <cofactor evidence="9">
        <name>a divalent metal cation</name>
        <dbReference type="ChEBI" id="CHEBI:60240"/>
    </cofactor>
</comment>